<sequence>MTIPAEQAEAAALLTRLTGATPIETHISAVFVGPDVALKMKKAVDLGFLDFSALAARRGFAERELALNSGPAPGLYRDVVPVTRGPDGALRLGAEGEPVEWVLRMAPLAPGDFLDAVAARDGLDAGLLDAVADAVAALHDAAPVVRIDAPAAMARVLDGNRDAALAAGLGPAAVA</sequence>
<gene>
    <name evidence="1" type="ORF">GXW71_34495</name>
</gene>
<comment type="caution">
    <text evidence="1">The sequence shown here is derived from an EMBL/GenBank/DDBJ whole genome shotgun (WGS) entry which is preliminary data.</text>
</comment>
<dbReference type="Proteomes" id="UP001196870">
    <property type="component" value="Unassembled WGS sequence"/>
</dbReference>
<evidence type="ECO:0000313" key="2">
    <source>
        <dbReference type="Proteomes" id="UP001196870"/>
    </source>
</evidence>
<evidence type="ECO:0000313" key="1">
    <source>
        <dbReference type="EMBL" id="MBR0669503.1"/>
    </source>
</evidence>
<dbReference type="EMBL" id="JAAGBB010000134">
    <property type="protein sequence ID" value="MBR0669503.1"/>
    <property type="molecule type" value="Genomic_DNA"/>
</dbReference>
<accession>A0ABS5FAJ2</accession>
<proteinExistence type="predicted"/>
<reference evidence="2" key="1">
    <citation type="journal article" date="2021" name="Syst. Appl. Microbiol.">
        <title>Roseomonas hellenica sp. nov., isolated from roots of wild-growing Alkanna tinctoria.</title>
        <authorList>
            <person name="Rat A."/>
            <person name="Naranjo H.D."/>
            <person name="Lebbe L."/>
            <person name="Cnockaert M."/>
            <person name="Krigas N."/>
            <person name="Grigoriadou K."/>
            <person name="Maloupa E."/>
            <person name="Willems A."/>
        </authorList>
    </citation>
    <scope>NUCLEOTIDE SEQUENCE [LARGE SCALE GENOMIC DNA]</scope>
    <source>
        <strain evidence="2">LMG 31523</strain>
    </source>
</reference>
<protein>
    <recommendedName>
        <fullName evidence="3">Aminoglycoside phosphotransferase</fullName>
    </recommendedName>
</protein>
<organism evidence="1 2">
    <name type="scientific">Plastoroseomonas hellenica</name>
    <dbReference type="NCBI Taxonomy" id="2687306"/>
    <lineage>
        <taxon>Bacteria</taxon>
        <taxon>Pseudomonadati</taxon>
        <taxon>Pseudomonadota</taxon>
        <taxon>Alphaproteobacteria</taxon>
        <taxon>Acetobacterales</taxon>
        <taxon>Acetobacteraceae</taxon>
        <taxon>Plastoroseomonas</taxon>
    </lineage>
</organism>
<feature type="non-terminal residue" evidence="1">
    <location>
        <position position="175"/>
    </location>
</feature>
<name>A0ABS5FAJ2_9PROT</name>
<keyword evidence="2" id="KW-1185">Reference proteome</keyword>
<evidence type="ECO:0008006" key="3">
    <source>
        <dbReference type="Google" id="ProtNLM"/>
    </source>
</evidence>